<evidence type="ECO:0000313" key="2">
    <source>
        <dbReference type="Proteomes" id="UP000598120"/>
    </source>
</evidence>
<gene>
    <name evidence="1" type="ORF">GCM10011531_24820</name>
</gene>
<comment type="caution">
    <text evidence="1">The sequence shown here is derived from an EMBL/GenBank/DDBJ whole genome shotgun (WGS) entry which is preliminary data.</text>
</comment>
<keyword evidence="2" id="KW-1185">Reference proteome</keyword>
<reference evidence="1 2" key="1">
    <citation type="journal article" date="2014" name="Int. J. Syst. Evol. Microbiol.">
        <title>Complete genome sequence of Corynebacterium casei LMG S-19264T (=DSM 44701T), isolated from a smear-ripened cheese.</title>
        <authorList>
            <consortium name="US DOE Joint Genome Institute (JGI-PGF)"/>
            <person name="Walter F."/>
            <person name="Albersmeier A."/>
            <person name="Kalinowski J."/>
            <person name="Ruckert C."/>
        </authorList>
    </citation>
    <scope>NUCLEOTIDE SEQUENCE [LARGE SCALE GENOMIC DNA]</scope>
    <source>
        <strain evidence="1 2">CGMCC 1.15295</strain>
    </source>
</reference>
<sequence>MLCSIIFLPNSDDSGSLIKILSGTAIFKFESKFIIFDYFDCKYNSITINYKNEFIIIVQKLTKI</sequence>
<dbReference type="Proteomes" id="UP000598120">
    <property type="component" value="Unassembled WGS sequence"/>
</dbReference>
<protein>
    <submittedName>
        <fullName evidence="1">Uncharacterized protein</fullName>
    </submittedName>
</protein>
<organism evidence="1 2">
    <name type="scientific">Aquaticitalea lipolytica</name>
    <dbReference type="NCBI Taxonomy" id="1247562"/>
    <lineage>
        <taxon>Bacteria</taxon>
        <taxon>Pseudomonadati</taxon>
        <taxon>Bacteroidota</taxon>
        <taxon>Flavobacteriia</taxon>
        <taxon>Flavobacteriales</taxon>
        <taxon>Flavobacteriaceae</taxon>
        <taxon>Aquaticitalea</taxon>
    </lineage>
</organism>
<dbReference type="EMBL" id="BMIC01000006">
    <property type="protein sequence ID" value="GFZ92132.1"/>
    <property type="molecule type" value="Genomic_DNA"/>
</dbReference>
<proteinExistence type="predicted"/>
<name>A0A8J2TT01_9FLAO</name>
<accession>A0A8J2TT01</accession>
<evidence type="ECO:0000313" key="1">
    <source>
        <dbReference type="EMBL" id="GFZ92132.1"/>
    </source>
</evidence>
<dbReference type="AlphaFoldDB" id="A0A8J2TT01"/>